<sequence length="40" mass="4200">MGSHVMPVLWGILLSAAVLKAYSSPACCTYRVVASTMTPS</sequence>
<organism evidence="2">
    <name type="scientific">Anguilla anguilla</name>
    <name type="common">European freshwater eel</name>
    <name type="synonym">Muraena anguilla</name>
    <dbReference type="NCBI Taxonomy" id="7936"/>
    <lineage>
        <taxon>Eukaryota</taxon>
        <taxon>Metazoa</taxon>
        <taxon>Chordata</taxon>
        <taxon>Craniata</taxon>
        <taxon>Vertebrata</taxon>
        <taxon>Euteleostomi</taxon>
        <taxon>Actinopterygii</taxon>
        <taxon>Neopterygii</taxon>
        <taxon>Teleostei</taxon>
        <taxon>Anguilliformes</taxon>
        <taxon>Anguillidae</taxon>
        <taxon>Anguilla</taxon>
    </lineage>
</organism>
<reference evidence="2" key="2">
    <citation type="journal article" date="2015" name="Fish Shellfish Immunol.">
        <title>Early steps in the European eel (Anguilla anguilla)-Vibrio vulnificus interaction in the gills: Role of the RtxA13 toxin.</title>
        <authorList>
            <person name="Callol A."/>
            <person name="Pajuelo D."/>
            <person name="Ebbesson L."/>
            <person name="Teles M."/>
            <person name="MacKenzie S."/>
            <person name="Amaro C."/>
        </authorList>
    </citation>
    <scope>NUCLEOTIDE SEQUENCE</scope>
</reference>
<keyword evidence="1" id="KW-0732">Signal</keyword>
<accession>A0A0E9VZ32</accession>
<reference evidence="2" key="1">
    <citation type="submission" date="2014-11" db="EMBL/GenBank/DDBJ databases">
        <authorList>
            <person name="Amaro Gonzalez C."/>
        </authorList>
    </citation>
    <scope>NUCLEOTIDE SEQUENCE</scope>
</reference>
<protein>
    <submittedName>
        <fullName evidence="2">Uncharacterized protein</fullName>
    </submittedName>
</protein>
<proteinExistence type="predicted"/>
<dbReference type="EMBL" id="GBXM01025997">
    <property type="protein sequence ID" value="JAH82580.1"/>
    <property type="molecule type" value="Transcribed_RNA"/>
</dbReference>
<name>A0A0E9VZ32_ANGAN</name>
<feature type="chain" id="PRO_5002433920" evidence="1">
    <location>
        <begin position="24"/>
        <end position="40"/>
    </location>
</feature>
<feature type="signal peptide" evidence="1">
    <location>
        <begin position="1"/>
        <end position="23"/>
    </location>
</feature>
<dbReference type="AlphaFoldDB" id="A0A0E9VZ32"/>
<evidence type="ECO:0000256" key="1">
    <source>
        <dbReference type="SAM" id="SignalP"/>
    </source>
</evidence>
<evidence type="ECO:0000313" key="2">
    <source>
        <dbReference type="EMBL" id="JAH82580.1"/>
    </source>
</evidence>